<dbReference type="PANTHER" id="PTHR35803">
    <property type="entry name" value="GLUCAN 1,4-ALPHA-GLUCOSIDASE SUSB-RELATED"/>
    <property type="match status" value="1"/>
</dbReference>
<feature type="domain" description="Glycosyl-hydrolase 97 C-terminal oligomerisation" evidence="3">
    <location>
        <begin position="612"/>
        <end position="712"/>
    </location>
</feature>
<dbReference type="Pfam" id="PF14508">
    <property type="entry name" value="GH97_N"/>
    <property type="match status" value="1"/>
</dbReference>
<dbReference type="EMBL" id="BSNK01000002">
    <property type="protein sequence ID" value="GLQ23760.1"/>
    <property type="molecule type" value="Genomic_DNA"/>
</dbReference>
<organism evidence="4 5">
    <name type="scientific">Algimonas ampicilliniresistens</name>
    <dbReference type="NCBI Taxonomy" id="1298735"/>
    <lineage>
        <taxon>Bacteria</taxon>
        <taxon>Pseudomonadati</taxon>
        <taxon>Pseudomonadota</taxon>
        <taxon>Alphaproteobacteria</taxon>
        <taxon>Maricaulales</taxon>
        <taxon>Robiginitomaculaceae</taxon>
        <taxon>Algimonas</taxon>
    </lineage>
</organism>
<dbReference type="InterPro" id="IPR014718">
    <property type="entry name" value="GH-type_carb-bd"/>
</dbReference>
<evidence type="ECO:0000313" key="5">
    <source>
        <dbReference type="Proteomes" id="UP001161391"/>
    </source>
</evidence>
<evidence type="ECO:0000259" key="3">
    <source>
        <dbReference type="Pfam" id="PF14509"/>
    </source>
</evidence>
<dbReference type="InterPro" id="IPR013785">
    <property type="entry name" value="Aldolase_TIM"/>
</dbReference>
<dbReference type="Pfam" id="PF10566">
    <property type="entry name" value="Glyco_hydro_97"/>
    <property type="match status" value="1"/>
</dbReference>
<dbReference type="Pfam" id="PF14509">
    <property type="entry name" value="GH97_C"/>
    <property type="match status" value="1"/>
</dbReference>
<reference evidence="4" key="1">
    <citation type="journal article" date="2014" name="Int. J. Syst. Evol. Microbiol.">
        <title>Complete genome of a new Firmicutes species belonging to the dominant human colonic microbiota ('Ruminococcus bicirculans') reveals two chromosomes and a selective capacity to utilize plant glucans.</title>
        <authorList>
            <consortium name="NISC Comparative Sequencing Program"/>
            <person name="Wegmann U."/>
            <person name="Louis P."/>
            <person name="Goesmann A."/>
            <person name="Henrissat B."/>
            <person name="Duncan S.H."/>
            <person name="Flint H.J."/>
        </authorList>
    </citation>
    <scope>NUCLEOTIDE SEQUENCE</scope>
    <source>
        <strain evidence="4">NBRC 108219</strain>
    </source>
</reference>
<feature type="domain" description="Glycosyl-hydrolase 97 N-terminal" evidence="2">
    <location>
        <begin position="50"/>
        <end position="297"/>
    </location>
</feature>
<dbReference type="InterPro" id="IPR052720">
    <property type="entry name" value="Glycosyl_hydrolase_97"/>
</dbReference>
<dbReference type="Gene3D" id="2.70.98.10">
    <property type="match status" value="1"/>
</dbReference>
<dbReference type="Proteomes" id="UP001161391">
    <property type="component" value="Unassembled WGS sequence"/>
</dbReference>
<evidence type="ECO:0000313" key="4">
    <source>
        <dbReference type="EMBL" id="GLQ23760.1"/>
    </source>
</evidence>
<dbReference type="Gene3D" id="3.20.20.70">
    <property type="entry name" value="Aldolase class I"/>
    <property type="match status" value="1"/>
</dbReference>
<dbReference type="InterPro" id="IPR019563">
    <property type="entry name" value="GH97_catalytic"/>
</dbReference>
<proteinExistence type="predicted"/>
<keyword evidence="5" id="KW-1185">Reference proteome</keyword>
<protein>
    <submittedName>
        <fullName evidence="4">Alpha-glucosidase</fullName>
    </submittedName>
</protein>
<dbReference type="PROSITE" id="PS51257">
    <property type="entry name" value="PROKAR_LIPOPROTEIN"/>
    <property type="match status" value="1"/>
</dbReference>
<dbReference type="InterPro" id="IPR029486">
    <property type="entry name" value="GH97_N"/>
</dbReference>
<comment type="caution">
    <text evidence="4">The sequence shown here is derived from an EMBL/GenBank/DDBJ whole genome shotgun (WGS) entry which is preliminary data.</text>
</comment>
<name>A0ABQ5V8M2_9PROT</name>
<accession>A0ABQ5V8M2</accession>
<gene>
    <name evidence="4" type="primary">susB</name>
    <name evidence="4" type="ORF">GCM10007853_16340</name>
</gene>
<evidence type="ECO:0000259" key="2">
    <source>
        <dbReference type="Pfam" id="PF14508"/>
    </source>
</evidence>
<sequence>MSMRSKGLIGICLFALMACTSETPIANEAESPPAITAPDAPQQIFETTSVASPDGEIEFTLRTDGGLLRYTVDFQGEPVIGQSRLGLRFAESFGLDDDLEIIGIEESESDKTWEQPWGERRVVRDNHTELLINLRRAEPDIRFNVRVRVFNDGFGFRYEVPEQANLPATVSIMDELTEFNVGAQTDSWWIPSRMYNRYEYLYQNTPVGEIQMVHTPVTMRTDFGAHLSIHEAALINYSGMSLEQEREGVLEASLAPRSDGKKVVVNTPFVTPWRTIQIGDEAVDLINSDLILNLNEPNKLGDVSYFEPGKYAGIWWDQHIRNGTWGQVQGELTGLHAATTERTKAYMDFAAENGFKGVLVEGWNIGWDDDWFNNGDVFSFTETYDDFDIAAVAAYGEQVGTRLIGHHETSGNITNYETQLEDALDLYQASGVRVIKSGYVADDGNLKFVDANGVPRYEYHDSQPQVAHHIKVVQRAHEHQIAMNPHEPVKDTGLRRTYPNWVSREGARGQEFNAWGVPPNGPDHVPNLIFTRMLSGPMDYTAGAFDLRPNEKPPVRDDFQRNSPASRIEHTLAKELALYVALYSPIQMVVDSPEEYAKRPDAFQFIKDVPTDWEHSVALDGEIGEFAVIARKDRSRDDWYLGAVTDANARAVEVELSFLDDGNYEAQIYRDGPEADYETNPYDIRIERRTVTSEDRLVLPLARSGGAAIRFKKL</sequence>
<dbReference type="PANTHER" id="PTHR35803:SF1">
    <property type="entry name" value="GLUCAN 1,4-ALPHA-GLUCOSIDASE SUSB"/>
    <property type="match status" value="1"/>
</dbReference>
<evidence type="ECO:0000259" key="1">
    <source>
        <dbReference type="Pfam" id="PF10566"/>
    </source>
</evidence>
<reference evidence="4" key="2">
    <citation type="submission" date="2023-01" db="EMBL/GenBank/DDBJ databases">
        <title>Draft genome sequence of Algimonas ampicilliniresistens strain NBRC 108219.</title>
        <authorList>
            <person name="Sun Q."/>
            <person name="Mori K."/>
        </authorList>
    </citation>
    <scope>NUCLEOTIDE SEQUENCE</scope>
    <source>
        <strain evidence="4">NBRC 108219</strain>
    </source>
</reference>
<feature type="domain" description="Glycosyl-hydrolase 97 catalytic" evidence="1">
    <location>
        <begin position="315"/>
        <end position="507"/>
    </location>
</feature>
<dbReference type="InterPro" id="IPR029483">
    <property type="entry name" value="GH97_C"/>
</dbReference>